<dbReference type="PANTHER" id="PTHR32019">
    <property type="entry name" value="R3H DOMAIN-CONTAINING PROTEIN 4"/>
    <property type="match status" value="1"/>
</dbReference>
<sequence length="677" mass="74073">MSAAESSPTSPGPTGVRMAASAATTAAESLTAATTTANTTFTVTTTGSGSKGFQVTHTSYQHCSAPFRAASPPIAPAEFSGPHTSGPPGSPLQSPLLPPSVNGAVTLSPYLHNRSSSSSSVQSAAAADTPPLAHRTTAVPLITPRYQKKSRTAHHISVTDSFPTQQTPSEALRQEATERMTIQNGPVQYDQEVHFHTYDVYRHGKRQIHARSVGYSSDGDLVMMREDYSEPSDVDNGFVRKRTEISDPTVLDPRARRPLTEKEINSNRKLHLNRARYKKYPGIRAPKNRKVRNRLLNDYFAHELAREILAQAQKWRKLKEDEAGTTVGPSFTDLPKAVIHAFDLEGEEQLLEFERLHIHPDVLAPQLRNVRAPVNPDSPEGRFQGLNTRLRGELQHALNSEFMTQQIEDLEVHFSDFIKDRSKSPESLVFHFRDGYGRLICHGVAAYYLLVSESRTVMDGSGTKLTYVSLPQTRRHGVRAVNPPQVPLLLVLKRNRRNLPAKHSLSAQTTPCLAPTPDTVAPPPELRLEGDIFSQKTGVDGADVMSPLCLNAPSMPSEKLQPSSDDDLVGDGMAARGHVAGAQQMENAGRNPTVFCTVHMKLPIADPLPIYIPMLSLTLVVEQRENTAEQLDAASAGASPDLGPTTLAMTATQRKKIRKADRLRSAEASQDDSCTCR</sequence>
<dbReference type="InterPro" id="IPR036867">
    <property type="entry name" value="R3H_dom_sf"/>
</dbReference>
<dbReference type="PANTHER" id="PTHR32019:SF2">
    <property type="entry name" value="R3H DOMAIN-CONTAINING PROTEIN 4"/>
    <property type="match status" value="1"/>
</dbReference>
<dbReference type="SUPFAM" id="SSF82708">
    <property type="entry name" value="R3H domain"/>
    <property type="match status" value="1"/>
</dbReference>
<feature type="domain" description="R3H-associated N-terminal" evidence="2">
    <location>
        <begin position="268"/>
        <end position="396"/>
    </location>
</feature>
<protein>
    <recommendedName>
        <fullName evidence="2">R3H-associated N-terminal domain-containing protein</fullName>
    </recommendedName>
</protein>
<feature type="compositionally biased region" description="Low complexity" evidence="1">
    <location>
        <begin position="80"/>
        <end position="95"/>
    </location>
</feature>
<organism evidence="3">
    <name type="scientific">Leishmania guyanensis</name>
    <dbReference type="NCBI Taxonomy" id="5670"/>
    <lineage>
        <taxon>Eukaryota</taxon>
        <taxon>Discoba</taxon>
        <taxon>Euglenozoa</taxon>
        <taxon>Kinetoplastea</taxon>
        <taxon>Metakinetoplastina</taxon>
        <taxon>Trypanosomatida</taxon>
        <taxon>Trypanosomatidae</taxon>
        <taxon>Leishmaniinae</taxon>
        <taxon>Leishmania</taxon>
        <taxon>Leishmania guyanensis species complex</taxon>
    </lineage>
</organism>
<feature type="compositionally biased region" description="Polar residues" evidence="1">
    <location>
        <begin position="667"/>
        <end position="677"/>
    </location>
</feature>
<feature type="region of interest" description="Disordered" evidence="1">
    <location>
        <begin position="71"/>
        <end position="137"/>
    </location>
</feature>
<feature type="compositionally biased region" description="Low complexity" evidence="1">
    <location>
        <begin position="115"/>
        <end position="127"/>
    </location>
</feature>
<accession>A0A1E1IU85</accession>
<proteinExistence type="predicted"/>
<dbReference type="AlphaFoldDB" id="A0A1E1IU85"/>
<name>A0A1E1IU85_LEIGU</name>
<dbReference type="GO" id="GO:0003676">
    <property type="term" value="F:nucleic acid binding"/>
    <property type="evidence" value="ECO:0007669"/>
    <property type="project" value="InterPro"/>
</dbReference>
<evidence type="ECO:0000256" key="1">
    <source>
        <dbReference type="SAM" id="MobiDB-lite"/>
    </source>
</evidence>
<dbReference type="EMBL" id="CALQ01000691">
    <property type="protein sequence ID" value="CCM14821.1"/>
    <property type="molecule type" value="Genomic_DNA"/>
</dbReference>
<evidence type="ECO:0000259" key="2">
    <source>
        <dbReference type="Pfam" id="PF13902"/>
    </source>
</evidence>
<feature type="region of interest" description="Disordered" evidence="1">
    <location>
        <begin position="652"/>
        <end position="677"/>
    </location>
</feature>
<dbReference type="InterPro" id="IPR039629">
    <property type="entry name" value="R3HDM4"/>
</dbReference>
<dbReference type="InterPro" id="IPR025952">
    <property type="entry name" value="R3H-assoc_dom"/>
</dbReference>
<reference evidence="3" key="1">
    <citation type="submission" date="2012-08" db="EMBL/GenBank/DDBJ databases">
        <title>Comparative genomics of metastatic and non-metastatic Leishmania guyanensis provides insights into polygenic factors involved in Leishmania RNA virus infection.</title>
        <authorList>
            <person name="Smith D."/>
            <person name="Hertz-Fowler C."/>
            <person name="Martin R."/>
            <person name="Dickens N."/>
            <person name="Fasel N."/>
            <person name="Falquet L."/>
            <person name="Beverley S."/>
            <person name="Zangger H."/>
            <person name="Calderon-Copete S."/>
            <person name="Mottram J."/>
            <person name="Xenarios I."/>
        </authorList>
    </citation>
    <scope>NUCLEOTIDE SEQUENCE</scope>
    <source>
        <strain evidence="3">MHOM/BR/75/M4147/SSU:IR2SAT-LUC</strain>
    </source>
</reference>
<dbReference type="Pfam" id="PF13902">
    <property type="entry name" value="R3H-assoc"/>
    <property type="match status" value="1"/>
</dbReference>
<evidence type="ECO:0000313" key="3">
    <source>
        <dbReference type="EMBL" id="CCM14821.1"/>
    </source>
</evidence>
<feature type="region of interest" description="Disordered" evidence="1">
    <location>
        <begin position="1"/>
        <end position="22"/>
    </location>
</feature>
<gene>
    <name evidence="3" type="primary">LgM4147LRVhigh.20.00791.00300</name>
    <name evidence="3" type="ORF">BN36_2023170</name>
</gene>